<keyword evidence="4" id="KW-0689">Ribosomal protein</keyword>
<name>A0A328ZGW1_9BURK</name>
<dbReference type="GO" id="GO:0016747">
    <property type="term" value="F:acyltransferase activity, transferring groups other than amino-acyl groups"/>
    <property type="evidence" value="ECO:0007669"/>
    <property type="project" value="InterPro"/>
</dbReference>
<dbReference type="Gene3D" id="3.40.630.30">
    <property type="match status" value="1"/>
</dbReference>
<protein>
    <submittedName>
        <fullName evidence="4">Ribosomal protein S18 acetylase RimI-like enzyme</fullName>
    </submittedName>
</protein>
<gene>
    <name evidence="4" type="ORF">AX018_1005109</name>
</gene>
<dbReference type="EMBL" id="QLTA01000005">
    <property type="protein sequence ID" value="RAR85478.1"/>
    <property type="molecule type" value="Genomic_DNA"/>
</dbReference>
<dbReference type="OrthoDB" id="9789603at2"/>
<dbReference type="InterPro" id="IPR016181">
    <property type="entry name" value="Acyl_CoA_acyltransferase"/>
</dbReference>
<dbReference type="Pfam" id="PF00583">
    <property type="entry name" value="Acetyltransf_1"/>
    <property type="match status" value="1"/>
</dbReference>
<accession>A0A328ZGW1</accession>
<organism evidence="4 5">
    <name type="scientific">Paracidovorax anthurii</name>
    <dbReference type="NCBI Taxonomy" id="78229"/>
    <lineage>
        <taxon>Bacteria</taxon>
        <taxon>Pseudomonadati</taxon>
        <taxon>Pseudomonadota</taxon>
        <taxon>Betaproteobacteria</taxon>
        <taxon>Burkholderiales</taxon>
        <taxon>Comamonadaceae</taxon>
        <taxon>Paracidovorax</taxon>
    </lineage>
</organism>
<dbReference type="AlphaFoldDB" id="A0A328ZGW1"/>
<dbReference type="GO" id="GO:0005840">
    <property type="term" value="C:ribosome"/>
    <property type="evidence" value="ECO:0007669"/>
    <property type="project" value="UniProtKB-KW"/>
</dbReference>
<evidence type="ECO:0000313" key="4">
    <source>
        <dbReference type="EMBL" id="RAR85478.1"/>
    </source>
</evidence>
<dbReference type="InterPro" id="IPR050832">
    <property type="entry name" value="Bact_Acetyltransf"/>
</dbReference>
<dbReference type="CDD" id="cd04301">
    <property type="entry name" value="NAT_SF"/>
    <property type="match status" value="1"/>
</dbReference>
<feature type="domain" description="N-acetyltransferase" evidence="3">
    <location>
        <begin position="3"/>
        <end position="160"/>
    </location>
</feature>
<keyword evidence="4" id="KW-0687">Ribonucleoprotein</keyword>
<dbReference type="SUPFAM" id="SSF55729">
    <property type="entry name" value="Acyl-CoA N-acyltransferases (Nat)"/>
    <property type="match status" value="1"/>
</dbReference>
<dbReference type="PANTHER" id="PTHR43877">
    <property type="entry name" value="AMINOALKYLPHOSPHONATE N-ACETYLTRANSFERASE-RELATED-RELATED"/>
    <property type="match status" value="1"/>
</dbReference>
<evidence type="ECO:0000259" key="3">
    <source>
        <dbReference type="PROSITE" id="PS51186"/>
    </source>
</evidence>
<evidence type="ECO:0000256" key="1">
    <source>
        <dbReference type="ARBA" id="ARBA00022679"/>
    </source>
</evidence>
<keyword evidence="2" id="KW-0012">Acyltransferase</keyword>
<dbReference type="PROSITE" id="PS51186">
    <property type="entry name" value="GNAT"/>
    <property type="match status" value="1"/>
</dbReference>
<sequence>MRVVIRPATQADLEGVLDLYADTGMDDGRRMASAEARRLLDAFGDYPSYRLYVACAPDGDGESDAPPCGEDAVVGSYALLVMHNLAHNGAPSAIAEDVVVSPRHQGRGIGRHMMEHALRQARDAGCYKLALSSSAQRFAAHAFYESLGFARHGISFAIET</sequence>
<reference evidence="4 5" key="1">
    <citation type="submission" date="2018-06" db="EMBL/GenBank/DDBJ databases">
        <title>Genomic Encyclopedia of Archaeal and Bacterial Type Strains, Phase II (KMG-II): from individual species to whole genera.</title>
        <authorList>
            <person name="Goeker M."/>
        </authorList>
    </citation>
    <scope>NUCLEOTIDE SEQUENCE [LARGE SCALE GENOMIC DNA]</scope>
    <source>
        <strain evidence="4 5">CFPB 3232</strain>
    </source>
</reference>
<comment type="caution">
    <text evidence="4">The sequence shown here is derived from an EMBL/GenBank/DDBJ whole genome shotgun (WGS) entry which is preliminary data.</text>
</comment>
<dbReference type="Proteomes" id="UP000248856">
    <property type="component" value="Unassembled WGS sequence"/>
</dbReference>
<proteinExistence type="predicted"/>
<keyword evidence="1" id="KW-0808">Transferase</keyword>
<evidence type="ECO:0000313" key="5">
    <source>
        <dbReference type="Proteomes" id="UP000248856"/>
    </source>
</evidence>
<dbReference type="RefSeq" id="WP_111876103.1">
    <property type="nucleotide sequence ID" value="NZ_CBCSGC010000138.1"/>
</dbReference>
<dbReference type="InterPro" id="IPR000182">
    <property type="entry name" value="GNAT_dom"/>
</dbReference>
<keyword evidence="5" id="KW-1185">Reference proteome</keyword>
<evidence type="ECO:0000256" key="2">
    <source>
        <dbReference type="ARBA" id="ARBA00023315"/>
    </source>
</evidence>